<gene>
    <name evidence="4" type="ORF">NRB20_68010</name>
</gene>
<protein>
    <recommendedName>
        <fullName evidence="3">HTH luxR-type domain-containing protein</fullName>
    </recommendedName>
</protein>
<dbReference type="GO" id="GO:0005737">
    <property type="term" value="C:cytoplasm"/>
    <property type="evidence" value="ECO:0007669"/>
    <property type="project" value="TreeGrafter"/>
</dbReference>
<evidence type="ECO:0000256" key="2">
    <source>
        <dbReference type="ARBA" id="ARBA00022840"/>
    </source>
</evidence>
<dbReference type="PRINTS" id="PR00038">
    <property type="entry name" value="HTHLUXR"/>
</dbReference>
<keyword evidence="5" id="KW-1185">Reference proteome</keyword>
<dbReference type="CDD" id="cd06170">
    <property type="entry name" value="LuxR_C_like"/>
    <property type="match status" value="1"/>
</dbReference>
<dbReference type="InterPro" id="IPR000792">
    <property type="entry name" value="Tscrpt_reg_LuxR_C"/>
</dbReference>
<evidence type="ECO:0000313" key="4">
    <source>
        <dbReference type="EMBL" id="MQY23670.1"/>
    </source>
</evidence>
<keyword evidence="2" id="KW-0067">ATP-binding</keyword>
<dbReference type="InterPro" id="IPR036388">
    <property type="entry name" value="WH-like_DNA-bd_sf"/>
</dbReference>
<dbReference type="InterPro" id="IPR027417">
    <property type="entry name" value="P-loop_NTPase"/>
</dbReference>
<dbReference type="PANTHER" id="PTHR16305:SF35">
    <property type="entry name" value="TRANSCRIPTIONAL ACTIVATOR DOMAIN"/>
    <property type="match status" value="1"/>
</dbReference>
<dbReference type="SUPFAM" id="SSF46894">
    <property type="entry name" value="C-terminal effector domain of the bipartite response regulators"/>
    <property type="match status" value="1"/>
</dbReference>
<dbReference type="GO" id="GO:0005524">
    <property type="term" value="F:ATP binding"/>
    <property type="evidence" value="ECO:0007669"/>
    <property type="project" value="UniProtKB-KW"/>
</dbReference>
<dbReference type="InterPro" id="IPR025662">
    <property type="entry name" value="Sigma_54_int_dom_ATP-bd_1"/>
</dbReference>
<accession>A0A7K0DD08</accession>
<dbReference type="GO" id="GO:0003677">
    <property type="term" value="F:DNA binding"/>
    <property type="evidence" value="ECO:0007669"/>
    <property type="project" value="InterPro"/>
</dbReference>
<dbReference type="InterPro" id="IPR016032">
    <property type="entry name" value="Sig_transdc_resp-reg_C-effctor"/>
</dbReference>
<dbReference type="GO" id="GO:0004016">
    <property type="term" value="F:adenylate cyclase activity"/>
    <property type="evidence" value="ECO:0007669"/>
    <property type="project" value="TreeGrafter"/>
</dbReference>
<dbReference type="PANTHER" id="PTHR16305">
    <property type="entry name" value="TESTICULAR SOLUBLE ADENYLYL CYCLASE"/>
    <property type="match status" value="1"/>
</dbReference>
<dbReference type="GO" id="GO:0006355">
    <property type="term" value="P:regulation of DNA-templated transcription"/>
    <property type="evidence" value="ECO:0007669"/>
    <property type="project" value="InterPro"/>
</dbReference>
<feature type="domain" description="HTH luxR-type" evidence="3">
    <location>
        <begin position="849"/>
        <end position="914"/>
    </location>
</feature>
<dbReference type="AlphaFoldDB" id="A0A7K0DD08"/>
<evidence type="ECO:0000313" key="5">
    <source>
        <dbReference type="Proteomes" id="UP000438448"/>
    </source>
</evidence>
<dbReference type="InterPro" id="IPR041664">
    <property type="entry name" value="AAA_16"/>
</dbReference>
<dbReference type="Pfam" id="PF00196">
    <property type="entry name" value="GerE"/>
    <property type="match status" value="1"/>
</dbReference>
<dbReference type="PROSITE" id="PS50043">
    <property type="entry name" value="HTH_LUXR_2"/>
    <property type="match status" value="1"/>
</dbReference>
<dbReference type="Proteomes" id="UP000438448">
    <property type="component" value="Unassembled WGS sequence"/>
</dbReference>
<dbReference type="PROSITE" id="PS00675">
    <property type="entry name" value="SIGMA54_INTERACT_1"/>
    <property type="match status" value="1"/>
</dbReference>
<organism evidence="4 5">
    <name type="scientific">Nocardia macrotermitis</name>
    <dbReference type="NCBI Taxonomy" id="2585198"/>
    <lineage>
        <taxon>Bacteria</taxon>
        <taxon>Bacillati</taxon>
        <taxon>Actinomycetota</taxon>
        <taxon>Actinomycetes</taxon>
        <taxon>Mycobacteriales</taxon>
        <taxon>Nocardiaceae</taxon>
        <taxon>Nocardia</taxon>
    </lineage>
</organism>
<keyword evidence="1" id="KW-0547">Nucleotide-binding</keyword>
<dbReference type="RefSeq" id="WP_319945726.1">
    <property type="nucleotide sequence ID" value="NZ_WEGK01000022.1"/>
</dbReference>
<sequence>MDSRAIVGRDGEQRRLRELIAAATGQSLLLRGDSGVGKSALLDYAAESAVEAGCAVIRATGVEAESELPYAGLHQLVCPLLRADDVLDPDTRAVLDIVFGQHPGEPPSIMTLGIAVLNLLVQAGADRPLLLILDDGHWFDEASVQVCGFVARRLPGTRTKLLIAVRTGEMSEFDHAGLPEAAVSALSATASARLLDERFPGLELWKHRRVLDYAQGNPLALLELSSMLAERSFDAGDTLTEPLVPMSHRLQRLFGARIATLAEPVRRQLLEGALDGVGARHGTRIGTRFRLPEVEPAVAVGLLEHDSRSGTIIFRHPLVRSAIVQMAAPDQRRAAHAELARIHHDDIERRARHLAAATIDPDERVAAVLDAAAASATRRGGSRAAVTWLTRAADLSESPRDRSRRLAEAAYLATQAAQVGQAQEILRFDQRPGADHSPGAVIAAGYRMLNTDGDIRSAYRLVFTAIEMRTGEAAESAETMRWLIILLMSVCSFAGDAESWKRARRLLDTLGELVLPRTALLCDTWSDVVRYGTGRAEQVEQAISRHAQLVAWEVTELAVSAHHLDILTAHRPLLLGLVDREIETGAAASGIVMLQMILSDQITTGEWDDAERTAQRVLDHAAEVGYELHIYQAQGNQAYLAALRGQGERARELRARVDAWGRPRGVGRITQIADAVAVMTALGEGDFEAAYAHAVAITPPGEFAPYNQYASRILLDLVEAAVHTGRVEQARAHARAAWDAGLPDISPRLAILTYGASSMSAAADDTAAEMLALVENHCAAEQFPFEVARIRLAYGTRLRHRRGRTAARTHLAAAAETFERLGAPTWAQRAQDELRATGVDVRAAAGRGSATETTVLTSQERRIAELAAGGLTNREIGQQLYLSPRTVSTHLYRIFPKLGIKSRAALRDALTEEPG</sequence>
<dbReference type="Gene3D" id="1.10.10.10">
    <property type="entry name" value="Winged helix-like DNA-binding domain superfamily/Winged helix DNA-binding domain"/>
    <property type="match status" value="1"/>
</dbReference>
<dbReference type="Pfam" id="PF13191">
    <property type="entry name" value="AAA_16"/>
    <property type="match status" value="1"/>
</dbReference>
<comment type="caution">
    <text evidence="4">The sequence shown here is derived from an EMBL/GenBank/DDBJ whole genome shotgun (WGS) entry which is preliminary data.</text>
</comment>
<name>A0A7K0DD08_9NOCA</name>
<proteinExistence type="predicted"/>
<dbReference type="PROSITE" id="PS00622">
    <property type="entry name" value="HTH_LUXR_1"/>
    <property type="match status" value="1"/>
</dbReference>
<dbReference type="EMBL" id="WEGK01000022">
    <property type="protein sequence ID" value="MQY23670.1"/>
    <property type="molecule type" value="Genomic_DNA"/>
</dbReference>
<evidence type="ECO:0000259" key="3">
    <source>
        <dbReference type="PROSITE" id="PS50043"/>
    </source>
</evidence>
<dbReference type="SUPFAM" id="SSF52540">
    <property type="entry name" value="P-loop containing nucleoside triphosphate hydrolases"/>
    <property type="match status" value="1"/>
</dbReference>
<dbReference type="SMART" id="SM00421">
    <property type="entry name" value="HTH_LUXR"/>
    <property type="match status" value="1"/>
</dbReference>
<reference evidence="4 5" key="1">
    <citation type="submission" date="2019-10" db="EMBL/GenBank/DDBJ databases">
        <title>Nocardia macrotermitis sp. nov. and Nocardia aurantia sp. nov., isolated from the gut of fungus growing-termite Macrotermes natalensis.</title>
        <authorList>
            <person name="Benndorf R."/>
            <person name="Schwitalla J."/>
            <person name="Martin K."/>
            <person name="De Beer W."/>
            <person name="Kaster A.-K."/>
            <person name="Vollmers J."/>
            <person name="Poulsen M."/>
            <person name="Beemelmanns C."/>
        </authorList>
    </citation>
    <scope>NUCLEOTIDE SEQUENCE [LARGE SCALE GENOMIC DNA]</scope>
    <source>
        <strain evidence="4 5">RB20</strain>
    </source>
</reference>
<evidence type="ECO:0000256" key="1">
    <source>
        <dbReference type="ARBA" id="ARBA00022741"/>
    </source>
</evidence>